<dbReference type="AlphaFoldDB" id="A0A371GRF5"/>
<gene>
    <name evidence="2" type="ORF">CR513_24709</name>
</gene>
<accession>A0A371GRF5</accession>
<dbReference type="Gene3D" id="2.40.70.10">
    <property type="entry name" value="Acid Proteases"/>
    <property type="match status" value="1"/>
</dbReference>
<evidence type="ECO:0000313" key="3">
    <source>
        <dbReference type="Proteomes" id="UP000257109"/>
    </source>
</evidence>
<dbReference type="Proteomes" id="UP000257109">
    <property type="component" value="Unassembled WGS sequence"/>
</dbReference>
<comment type="caution">
    <text evidence="2">The sequence shown here is derived from an EMBL/GenBank/DDBJ whole genome shotgun (WGS) entry which is preliminary data.</text>
</comment>
<dbReference type="CDD" id="cd00303">
    <property type="entry name" value="retropepsin_like"/>
    <property type="match status" value="1"/>
</dbReference>
<feature type="non-terminal residue" evidence="2">
    <location>
        <position position="1"/>
    </location>
</feature>
<dbReference type="PANTHER" id="PTHR33067">
    <property type="entry name" value="RNA-DIRECTED DNA POLYMERASE-RELATED"/>
    <property type="match status" value="1"/>
</dbReference>
<reference evidence="2" key="1">
    <citation type="submission" date="2018-05" db="EMBL/GenBank/DDBJ databases">
        <title>Draft genome of Mucuna pruriens seed.</title>
        <authorList>
            <person name="Nnadi N.E."/>
            <person name="Vos R."/>
            <person name="Hasami M.H."/>
            <person name="Devisetty U.K."/>
            <person name="Aguiy J.C."/>
        </authorList>
    </citation>
    <scope>NUCLEOTIDE SEQUENCE [LARGE SCALE GENOMIC DNA]</scope>
    <source>
        <strain evidence="2">JCA_2017</strain>
    </source>
</reference>
<keyword evidence="3" id="KW-1185">Reference proteome</keyword>
<evidence type="ECO:0008006" key="4">
    <source>
        <dbReference type="Google" id="ProtNLM"/>
    </source>
</evidence>
<proteinExistence type="predicted"/>
<feature type="compositionally biased region" description="Polar residues" evidence="1">
    <location>
        <begin position="1"/>
        <end position="18"/>
    </location>
</feature>
<sequence length="359" mass="40203">MVSHLQSAESNNLPSQIIPNPRGNASVVTLRSGKALPQPASQQLPRLADADFESDADSQVPQQDKTVPLSKLESNEELLRMFRKVEINIPLLDVIKQIPKYAKFLKELCVDKRKKMKGIVDIGGIVSALTRNEDFTIGAQQALPKKYRDPEIFSVPCTIGDCTFVDAMLDLGALINVMPTSMMTIQLENRSVVQPLGVLEDVLVQVNDLIFPIEFYVLDMEEETLGKGSTLILGRLFLMTTKTKIDVHARMLLMEFGDTLVQFNIFEAMNHPTEDHSLFGIDLIDELVEECLQLDNSSEDISNLAEDTESIGCLGSLTEEADYDEVWEVHNLSDSKDDNIDLVDLRHKAKWIKLLDQVC</sequence>
<protein>
    <recommendedName>
        <fullName evidence="4">Aspartic peptidase DDI1-type domain-containing protein</fullName>
    </recommendedName>
</protein>
<evidence type="ECO:0000313" key="2">
    <source>
        <dbReference type="EMBL" id="RDX93066.1"/>
    </source>
</evidence>
<dbReference type="OrthoDB" id="778454at2759"/>
<dbReference type="PANTHER" id="PTHR33067:SF15">
    <property type="entry name" value="RNA-DIRECTED DNA POLYMERASE"/>
    <property type="match status" value="1"/>
</dbReference>
<dbReference type="EMBL" id="QJKJ01004706">
    <property type="protein sequence ID" value="RDX93066.1"/>
    <property type="molecule type" value="Genomic_DNA"/>
</dbReference>
<organism evidence="2 3">
    <name type="scientific">Mucuna pruriens</name>
    <name type="common">Velvet bean</name>
    <name type="synonym">Dolichos pruriens</name>
    <dbReference type="NCBI Taxonomy" id="157652"/>
    <lineage>
        <taxon>Eukaryota</taxon>
        <taxon>Viridiplantae</taxon>
        <taxon>Streptophyta</taxon>
        <taxon>Embryophyta</taxon>
        <taxon>Tracheophyta</taxon>
        <taxon>Spermatophyta</taxon>
        <taxon>Magnoliopsida</taxon>
        <taxon>eudicotyledons</taxon>
        <taxon>Gunneridae</taxon>
        <taxon>Pentapetalae</taxon>
        <taxon>rosids</taxon>
        <taxon>fabids</taxon>
        <taxon>Fabales</taxon>
        <taxon>Fabaceae</taxon>
        <taxon>Papilionoideae</taxon>
        <taxon>50 kb inversion clade</taxon>
        <taxon>NPAAA clade</taxon>
        <taxon>indigoferoid/millettioid clade</taxon>
        <taxon>Phaseoleae</taxon>
        <taxon>Mucuna</taxon>
    </lineage>
</organism>
<evidence type="ECO:0000256" key="1">
    <source>
        <dbReference type="SAM" id="MobiDB-lite"/>
    </source>
</evidence>
<dbReference type="InterPro" id="IPR021109">
    <property type="entry name" value="Peptidase_aspartic_dom_sf"/>
</dbReference>
<name>A0A371GRF5_MUCPR</name>
<feature type="region of interest" description="Disordered" evidence="1">
    <location>
        <begin position="1"/>
        <end position="24"/>
    </location>
</feature>